<comment type="caution">
    <text evidence="2">The sequence shown here is derived from an EMBL/GenBank/DDBJ whole genome shotgun (WGS) entry which is preliminary data.</text>
</comment>
<evidence type="ECO:0000313" key="3">
    <source>
        <dbReference type="Proteomes" id="UP000886595"/>
    </source>
</evidence>
<gene>
    <name evidence="2" type="ORF">Bca52824_034909</name>
</gene>
<evidence type="ECO:0000256" key="1">
    <source>
        <dbReference type="SAM" id="MobiDB-lite"/>
    </source>
</evidence>
<feature type="region of interest" description="Disordered" evidence="1">
    <location>
        <begin position="1"/>
        <end position="32"/>
    </location>
</feature>
<dbReference type="PANTHER" id="PTHR37207">
    <property type="entry name" value="OS09G0446000 PROTEIN"/>
    <property type="match status" value="1"/>
</dbReference>
<dbReference type="OrthoDB" id="1914154at2759"/>
<proteinExistence type="predicted"/>
<reference evidence="2 3" key="1">
    <citation type="submission" date="2020-02" db="EMBL/GenBank/DDBJ databases">
        <authorList>
            <person name="Ma Q."/>
            <person name="Huang Y."/>
            <person name="Song X."/>
            <person name="Pei D."/>
        </authorList>
    </citation>
    <scope>NUCLEOTIDE SEQUENCE [LARGE SCALE GENOMIC DNA]</scope>
    <source>
        <strain evidence="2">Sxm20200214</strain>
        <tissue evidence="2">Leaf</tissue>
    </source>
</reference>
<protein>
    <submittedName>
        <fullName evidence="2">Uncharacterized protein</fullName>
    </submittedName>
</protein>
<sequence>MGKAPETPGNASRFLRSEVKSEKPPFRLSVDDTKPVLQDPILRSDPMETEEAVLRLPAFPVTKPSES</sequence>
<name>A0A8X7S2E9_BRACI</name>
<feature type="compositionally biased region" description="Basic and acidic residues" evidence="1">
    <location>
        <begin position="15"/>
        <end position="32"/>
    </location>
</feature>
<evidence type="ECO:0000313" key="2">
    <source>
        <dbReference type="EMBL" id="KAG2298437.1"/>
    </source>
</evidence>
<dbReference type="EMBL" id="JAAMPC010000008">
    <property type="protein sequence ID" value="KAG2298437.1"/>
    <property type="molecule type" value="Genomic_DNA"/>
</dbReference>
<dbReference type="Proteomes" id="UP000886595">
    <property type="component" value="Unassembled WGS sequence"/>
</dbReference>
<organism evidence="2 3">
    <name type="scientific">Brassica carinata</name>
    <name type="common">Ethiopian mustard</name>
    <name type="synonym">Abyssinian cabbage</name>
    <dbReference type="NCBI Taxonomy" id="52824"/>
    <lineage>
        <taxon>Eukaryota</taxon>
        <taxon>Viridiplantae</taxon>
        <taxon>Streptophyta</taxon>
        <taxon>Embryophyta</taxon>
        <taxon>Tracheophyta</taxon>
        <taxon>Spermatophyta</taxon>
        <taxon>Magnoliopsida</taxon>
        <taxon>eudicotyledons</taxon>
        <taxon>Gunneridae</taxon>
        <taxon>Pentapetalae</taxon>
        <taxon>rosids</taxon>
        <taxon>malvids</taxon>
        <taxon>Brassicales</taxon>
        <taxon>Brassicaceae</taxon>
        <taxon>Brassiceae</taxon>
        <taxon>Brassica</taxon>
    </lineage>
</organism>
<dbReference type="PANTHER" id="PTHR37207:SF1">
    <property type="entry name" value="OS09G0446000 PROTEIN"/>
    <property type="match status" value="1"/>
</dbReference>
<dbReference type="AlphaFoldDB" id="A0A8X7S2E9"/>
<accession>A0A8X7S2E9</accession>
<keyword evidence="3" id="KW-1185">Reference proteome</keyword>